<organism evidence="1 2">
    <name type="scientific">Pseudolysinimonas yzui</name>
    <dbReference type="NCBI Taxonomy" id="2708254"/>
    <lineage>
        <taxon>Bacteria</taxon>
        <taxon>Bacillati</taxon>
        <taxon>Actinomycetota</taxon>
        <taxon>Actinomycetes</taxon>
        <taxon>Micrococcales</taxon>
        <taxon>Microbacteriaceae</taxon>
        <taxon>Pseudolysinimonas</taxon>
    </lineage>
</organism>
<reference evidence="1" key="1">
    <citation type="journal article" date="2014" name="Int. J. Syst. Evol. Microbiol.">
        <title>Complete genome sequence of Corynebacterium casei LMG S-19264T (=DSM 44701T), isolated from a smear-ripened cheese.</title>
        <authorList>
            <consortium name="US DOE Joint Genome Institute (JGI-PGF)"/>
            <person name="Walter F."/>
            <person name="Albersmeier A."/>
            <person name="Kalinowski J."/>
            <person name="Ruckert C."/>
        </authorList>
    </citation>
    <scope>NUCLEOTIDE SEQUENCE</scope>
    <source>
        <strain evidence="1">CGMCC 1.16548</strain>
    </source>
</reference>
<name>A0A8J3M2G5_9MICO</name>
<reference evidence="1" key="2">
    <citation type="submission" date="2020-09" db="EMBL/GenBank/DDBJ databases">
        <authorList>
            <person name="Sun Q."/>
            <person name="Zhou Y."/>
        </authorList>
    </citation>
    <scope>NUCLEOTIDE SEQUENCE</scope>
    <source>
        <strain evidence="1">CGMCC 1.16548</strain>
    </source>
</reference>
<evidence type="ECO:0000313" key="1">
    <source>
        <dbReference type="EMBL" id="GHF07595.1"/>
    </source>
</evidence>
<comment type="caution">
    <text evidence="1">The sequence shown here is derived from an EMBL/GenBank/DDBJ whole genome shotgun (WGS) entry which is preliminary data.</text>
</comment>
<protein>
    <recommendedName>
        <fullName evidence="3">Ribosomally synthesized peptide with SipW-like signal peptide</fullName>
    </recommendedName>
</protein>
<evidence type="ECO:0000313" key="2">
    <source>
        <dbReference type="Proteomes" id="UP000617531"/>
    </source>
</evidence>
<gene>
    <name evidence="1" type="ORF">GCM10011600_05340</name>
</gene>
<dbReference type="EMBL" id="BNAI01000001">
    <property type="protein sequence ID" value="GHF07595.1"/>
    <property type="molecule type" value="Genomic_DNA"/>
</dbReference>
<evidence type="ECO:0008006" key="3">
    <source>
        <dbReference type="Google" id="ProtNLM"/>
    </source>
</evidence>
<proteinExistence type="predicted"/>
<dbReference type="Proteomes" id="UP000617531">
    <property type="component" value="Unassembled WGS sequence"/>
</dbReference>
<dbReference type="RefSeq" id="WP_191281812.1">
    <property type="nucleotide sequence ID" value="NZ_BNAI01000001.1"/>
</dbReference>
<accession>A0A8J3M2G5</accession>
<keyword evidence="2" id="KW-1185">Reference proteome</keyword>
<dbReference type="AlphaFoldDB" id="A0A8J3M2G5"/>
<sequence>MSAITERRAAARHRKIVAVAAAGAVLLTGATVTSLAAWLDEEWVTAGVDGAPGVVASQFEIEQSVATDAGAWFDRETAGAAGVVDFDDVAAALSPGEVAYGWVSLRAAADSLGGDLTLVSDYTLGDSPLGDALRYGARLHPDATTCTAGAFATTGSELVADGSALTAGSGATTFALAAGAAGAPGTPRTVCFRLELPSGASDTLMGETADVTWFFDAVST</sequence>